<comment type="caution">
    <text evidence="2">The sequence shown here is derived from an EMBL/GenBank/DDBJ whole genome shotgun (WGS) entry which is preliminary data.</text>
</comment>
<evidence type="ECO:0000313" key="3">
    <source>
        <dbReference type="Proteomes" id="UP000799441"/>
    </source>
</evidence>
<sequence>MSAFRAYGRQPGMQVHAVPEGERAFDTAGRRLPWGYERSDRAFHPNSAGNKDASSSSSSQQNGAAATAGSDNTERGPFGKSTRRRRGTSRSRSKTAEMLGKRGETEEERVLAENAAREDVVFGKLARRVEGGAEGGKEDVEGGGTGAAGAGSARLPASAMEDPGEPTEVLLWGFGREMQWAAIDFYERASSGGSVLEDYDRAAPGQRYVNPAANRSLGRAGVGSLSRAALRKKNQFAGGEHWIKVTFDSRQAADVACARSPHVVHGFVVSAEPWRGVGPARDEEVIASGTAGSYDSPGSSSRTMLGTRGVIGGSPGPQSSSQTVTSATVTDTGIEDDVDSTLRPLLPASTPVRSGIGGFYSQPPQQGLQPSSSSTTLTHPASSSSTQLQFHTQAQQQPPTIRSRGRIQGLTIAQPLPAEAALMPRKPISPASATNTLLGWILWLITLQWITALFGGSSGSAGSDGWIGSAVPKRDEDGTFDWERAGWYWRMWAQVDRSMGSDFCGLRGD</sequence>
<proteinExistence type="predicted"/>
<keyword evidence="3" id="KW-1185">Reference proteome</keyword>
<evidence type="ECO:0000313" key="2">
    <source>
        <dbReference type="EMBL" id="KAF2722256.1"/>
    </source>
</evidence>
<feature type="region of interest" description="Disordered" evidence="1">
    <location>
        <begin position="131"/>
        <end position="164"/>
    </location>
</feature>
<feature type="compositionally biased region" description="Low complexity" evidence="1">
    <location>
        <begin position="316"/>
        <end position="330"/>
    </location>
</feature>
<accession>A0A9P4QC58</accession>
<evidence type="ECO:0000256" key="1">
    <source>
        <dbReference type="SAM" id="MobiDB-lite"/>
    </source>
</evidence>
<organism evidence="2 3">
    <name type="scientific">Polychaeton citri CBS 116435</name>
    <dbReference type="NCBI Taxonomy" id="1314669"/>
    <lineage>
        <taxon>Eukaryota</taxon>
        <taxon>Fungi</taxon>
        <taxon>Dikarya</taxon>
        <taxon>Ascomycota</taxon>
        <taxon>Pezizomycotina</taxon>
        <taxon>Dothideomycetes</taxon>
        <taxon>Dothideomycetidae</taxon>
        <taxon>Capnodiales</taxon>
        <taxon>Capnodiaceae</taxon>
        <taxon>Polychaeton</taxon>
    </lineage>
</organism>
<feature type="compositionally biased region" description="Low complexity" evidence="1">
    <location>
        <begin position="46"/>
        <end position="70"/>
    </location>
</feature>
<feature type="compositionally biased region" description="Basic residues" evidence="1">
    <location>
        <begin position="81"/>
        <end position="93"/>
    </location>
</feature>
<gene>
    <name evidence="2" type="ORF">K431DRAFT_284208</name>
</gene>
<feature type="region of interest" description="Disordered" evidence="1">
    <location>
        <begin position="36"/>
        <end position="111"/>
    </location>
</feature>
<dbReference type="OrthoDB" id="8033832at2759"/>
<feature type="compositionally biased region" description="Low complexity" evidence="1">
    <location>
        <begin position="361"/>
        <end position="397"/>
    </location>
</feature>
<protein>
    <submittedName>
        <fullName evidence="2">Uncharacterized protein</fullName>
    </submittedName>
</protein>
<feature type="compositionally biased region" description="Basic and acidic residues" evidence="1">
    <location>
        <begin position="99"/>
        <end position="111"/>
    </location>
</feature>
<feature type="region of interest" description="Disordered" evidence="1">
    <location>
        <begin position="288"/>
        <end position="403"/>
    </location>
</feature>
<feature type="compositionally biased region" description="Basic and acidic residues" evidence="1">
    <location>
        <begin position="131"/>
        <end position="140"/>
    </location>
</feature>
<name>A0A9P4QC58_9PEZI</name>
<feature type="region of interest" description="Disordered" evidence="1">
    <location>
        <begin position="1"/>
        <end position="24"/>
    </location>
</feature>
<dbReference type="AlphaFoldDB" id="A0A9P4QC58"/>
<dbReference type="EMBL" id="MU003784">
    <property type="protein sequence ID" value="KAF2722256.1"/>
    <property type="molecule type" value="Genomic_DNA"/>
</dbReference>
<feature type="compositionally biased region" description="Polar residues" evidence="1">
    <location>
        <begin position="290"/>
        <end position="304"/>
    </location>
</feature>
<reference evidence="2" key="1">
    <citation type="journal article" date="2020" name="Stud. Mycol.">
        <title>101 Dothideomycetes genomes: a test case for predicting lifestyles and emergence of pathogens.</title>
        <authorList>
            <person name="Haridas S."/>
            <person name="Albert R."/>
            <person name="Binder M."/>
            <person name="Bloem J."/>
            <person name="Labutti K."/>
            <person name="Salamov A."/>
            <person name="Andreopoulos B."/>
            <person name="Baker S."/>
            <person name="Barry K."/>
            <person name="Bills G."/>
            <person name="Bluhm B."/>
            <person name="Cannon C."/>
            <person name="Castanera R."/>
            <person name="Culley D."/>
            <person name="Daum C."/>
            <person name="Ezra D."/>
            <person name="Gonzalez J."/>
            <person name="Henrissat B."/>
            <person name="Kuo A."/>
            <person name="Liang C."/>
            <person name="Lipzen A."/>
            <person name="Lutzoni F."/>
            <person name="Magnuson J."/>
            <person name="Mondo S."/>
            <person name="Nolan M."/>
            <person name="Ohm R."/>
            <person name="Pangilinan J."/>
            <person name="Park H.-J."/>
            <person name="Ramirez L."/>
            <person name="Alfaro M."/>
            <person name="Sun H."/>
            <person name="Tritt A."/>
            <person name="Yoshinaga Y."/>
            <person name="Zwiers L.-H."/>
            <person name="Turgeon B."/>
            <person name="Goodwin S."/>
            <person name="Spatafora J."/>
            <person name="Crous P."/>
            <person name="Grigoriev I."/>
        </authorList>
    </citation>
    <scope>NUCLEOTIDE SEQUENCE</scope>
    <source>
        <strain evidence="2">CBS 116435</strain>
    </source>
</reference>
<dbReference type="Gene3D" id="3.30.70.330">
    <property type="match status" value="1"/>
</dbReference>
<dbReference type="InterPro" id="IPR012677">
    <property type="entry name" value="Nucleotide-bd_a/b_plait_sf"/>
</dbReference>
<dbReference type="Proteomes" id="UP000799441">
    <property type="component" value="Unassembled WGS sequence"/>
</dbReference>